<name>A0A2G8RZ22_9APHY</name>
<feature type="region of interest" description="Disordered" evidence="1">
    <location>
        <begin position="500"/>
        <end position="525"/>
    </location>
</feature>
<dbReference type="Pfam" id="PF26640">
    <property type="entry name" value="DUF8212"/>
    <property type="match status" value="1"/>
</dbReference>
<evidence type="ECO:0000259" key="3">
    <source>
        <dbReference type="Pfam" id="PF26640"/>
    </source>
</evidence>
<dbReference type="InterPro" id="IPR010730">
    <property type="entry name" value="HET"/>
</dbReference>
<protein>
    <submittedName>
        <fullName evidence="4">Uncharacterized protein</fullName>
    </submittedName>
</protein>
<feature type="domain" description="DUF8212" evidence="3">
    <location>
        <begin position="232"/>
        <end position="338"/>
    </location>
</feature>
<organism evidence="4 5">
    <name type="scientific">Ganoderma sinense ZZ0214-1</name>
    <dbReference type="NCBI Taxonomy" id="1077348"/>
    <lineage>
        <taxon>Eukaryota</taxon>
        <taxon>Fungi</taxon>
        <taxon>Dikarya</taxon>
        <taxon>Basidiomycota</taxon>
        <taxon>Agaricomycotina</taxon>
        <taxon>Agaricomycetes</taxon>
        <taxon>Polyporales</taxon>
        <taxon>Polyporaceae</taxon>
        <taxon>Ganoderma</taxon>
    </lineage>
</organism>
<dbReference type="PANTHER" id="PTHR10622:SF10">
    <property type="entry name" value="HET DOMAIN-CONTAINING PROTEIN"/>
    <property type="match status" value="1"/>
</dbReference>
<dbReference type="PANTHER" id="PTHR10622">
    <property type="entry name" value="HET DOMAIN-CONTAINING PROTEIN"/>
    <property type="match status" value="1"/>
</dbReference>
<dbReference type="Pfam" id="PF06985">
    <property type="entry name" value="HET"/>
    <property type="match status" value="1"/>
</dbReference>
<evidence type="ECO:0000313" key="4">
    <source>
        <dbReference type="EMBL" id="PIL26568.1"/>
    </source>
</evidence>
<dbReference type="OrthoDB" id="2749026at2759"/>
<gene>
    <name evidence="4" type="ORF">GSI_12326</name>
</gene>
<proteinExistence type="predicted"/>
<evidence type="ECO:0000256" key="1">
    <source>
        <dbReference type="SAM" id="MobiDB-lite"/>
    </source>
</evidence>
<dbReference type="AlphaFoldDB" id="A0A2G8RZ22"/>
<evidence type="ECO:0000259" key="2">
    <source>
        <dbReference type="Pfam" id="PF06985"/>
    </source>
</evidence>
<feature type="domain" description="Heterokaryon incompatibility" evidence="2">
    <location>
        <begin position="24"/>
        <end position="116"/>
    </location>
</feature>
<feature type="compositionally biased region" description="Basic and acidic residues" evidence="1">
    <location>
        <begin position="652"/>
        <end position="662"/>
    </location>
</feature>
<evidence type="ECO:0000313" key="5">
    <source>
        <dbReference type="Proteomes" id="UP000230002"/>
    </source>
</evidence>
<feature type="region of interest" description="Disordered" evidence="1">
    <location>
        <begin position="625"/>
        <end position="728"/>
    </location>
</feature>
<dbReference type="Proteomes" id="UP000230002">
    <property type="component" value="Unassembled WGS sequence"/>
</dbReference>
<dbReference type="EMBL" id="AYKW01000045">
    <property type="protein sequence ID" value="PIL26568.1"/>
    <property type="molecule type" value="Genomic_DNA"/>
</dbReference>
<comment type="caution">
    <text evidence="4">The sequence shown here is derived from an EMBL/GenBank/DDBJ whole genome shotgun (WGS) entry which is preliminary data.</text>
</comment>
<reference evidence="4 5" key="1">
    <citation type="journal article" date="2015" name="Sci. Rep.">
        <title>Chromosome-level genome map provides insights into diverse defense mechanisms in the medicinal fungus Ganoderma sinense.</title>
        <authorList>
            <person name="Zhu Y."/>
            <person name="Xu J."/>
            <person name="Sun C."/>
            <person name="Zhou S."/>
            <person name="Xu H."/>
            <person name="Nelson D.R."/>
            <person name="Qian J."/>
            <person name="Song J."/>
            <person name="Luo H."/>
            <person name="Xiang L."/>
            <person name="Li Y."/>
            <person name="Xu Z."/>
            <person name="Ji A."/>
            <person name="Wang L."/>
            <person name="Lu S."/>
            <person name="Hayward A."/>
            <person name="Sun W."/>
            <person name="Li X."/>
            <person name="Schwartz D.C."/>
            <person name="Wang Y."/>
            <person name="Chen S."/>
        </authorList>
    </citation>
    <scope>NUCLEOTIDE SEQUENCE [LARGE SCALE GENOMIC DNA]</scope>
    <source>
        <strain evidence="4 5">ZZ0214-1</strain>
    </source>
</reference>
<sequence>MWLLSTDRAELRYFSRNFDADGGYAILSHTWERDEQTFQEVEAIGERCRRDGTNPRDFVHAKIRNCCLLAEKEGYRWVWIDSCCIDKTSSSELSEAINSMYQWYTEAEVCYAYLADVPGDCVLDAPDSAFRKSRWHTRGWTLQELIAPDFVIFLSGDWRELGNKAALAKLLQEITRVDSRVLTRELKPAHWSIAVRMSWASSRKTTRMEDEAYCLMGLFGVSMPTNYGEGRRAFIRLQYEIMQHDSDMSLFAFGYRVNQDDTSLTFHAEDQVNHPWQYLMADSPRELDYGFGYIPDLGTNAKQQYPPPLDSTATGPFDGVELPNATVTSYGIQFRLPIHEADGITIAVTLCQGSGRHYGLFLTRDNKGKDPKRPRYFTGCVYQRPSTTGSATYVARLADLGDDLYSLTFNGKPVQASWRTIYVVPTASDLDSSSATAPNLILNCGPASRFRVPRWLISRFTTLQFEVDQVRNTDALQVVRILHRSKARIFVSLGSCTGNHPSAGDGDDDVPDSNAEAPNGDAAKPKPAQLWAKVDVVSLIDMDSFTHDCATDHLESTSWANGAKVFGDADRKVRLSFSPSTRMSEAVLVVHAELFGGTFEEMLRDSNIAIPTLDELRQGLLPPARIPLSAPHVDRTDYTPSQRTPSPLGMPEQRETVGDRSGKTASANVTRRGRDADGTGPPAGSDANALDKPERTGTISRWTRRMMSISGWKGDRSPDRPTRTSTKS</sequence>
<keyword evidence="5" id="KW-1185">Reference proteome</keyword>
<accession>A0A2G8RZ22</accession>
<dbReference type="InterPro" id="IPR058525">
    <property type="entry name" value="DUF8212"/>
</dbReference>
<feature type="compositionally biased region" description="Basic and acidic residues" evidence="1">
    <location>
        <begin position="713"/>
        <end position="722"/>
    </location>
</feature>
<dbReference type="STRING" id="1077348.A0A2G8RZ22"/>